<dbReference type="Proteomes" id="UP001597425">
    <property type="component" value="Unassembled WGS sequence"/>
</dbReference>
<dbReference type="Gene3D" id="3.20.20.140">
    <property type="entry name" value="Metal-dependent hydrolases"/>
    <property type="match status" value="1"/>
</dbReference>
<dbReference type="InterPro" id="IPR013108">
    <property type="entry name" value="Amidohydro_3"/>
</dbReference>
<dbReference type="InterPro" id="IPR050378">
    <property type="entry name" value="Metallo-dep_Hydrolases_sf"/>
</dbReference>
<dbReference type="PANTHER" id="PTHR11647">
    <property type="entry name" value="HYDRANTOINASE/DIHYDROPYRIMIDINASE FAMILY MEMBER"/>
    <property type="match status" value="1"/>
</dbReference>
<sequence length="482" mass="52214">MSYDTVIRNAQIVDGSGAAIYQSDIAIVGDRIERIAECIDGPAERVVDAEGLHLAPGFIDVHTHDDLEVILRPQMAAKVSQGVTTVVVGNCGISASPVSLRGAPPDPLNLLGVEGDFRYPRFADYAAAVERARPNVNVGALIGHTSLRNNQMSSLDRSASEYELSAMCAQLREALLEGALGMSSGLAYANARHSDTSEVMALAIELGRLGGVYTTHLRTEFDRILEAMGEALVTAREGRVPLVVSHLKCAGRGNWGRSGEVLETLENAAAQQKVACDCYPYTASSSTLDLAQVAADADIFITWSEPFPDQGGRPLADIAQDWNLSLLRAAEKLQPAGAVYHCMSAEDVLNILSHPFTMVGSDGLPNDPHPHPRLWGAFPRVIAHYCRELKLFELPVAIHKMTGLSAREFDLTDRGEIKVGNYADLVLFDFERIKSTADYRNPQRPAKGIESVWVNGAVSYSDGSVQPARSGYLLSRSRQVFL</sequence>
<gene>
    <name evidence="2" type="ORF">ACFSKX_09395</name>
</gene>
<dbReference type="InterPro" id="IPR023100">
    <property type="entry name" value="D-aminoacylase_insert_dom_sf"/>
</dbReference>
<dbReference type="Pfam" id="PF07969">
    <property type="entry name" value="Amidohydro_3"/>
    <property type="match status" value="1"/>
</dbReference>
<evidence type="ECO:0000259" key="1">
    <source>
        <dbReference type="Pfam" id="PF07969"/>
    </source>
</evidence>
<evidence type="ECO:0000313" key="2">
    <source>
        <dbReference type="EMBL" id="MFD2310628.1"/>
    </source>
</evidence>
<dbReference type="EMBL" id="JBHUJD010000010">
    <property type="protein sequence ID" value="MFD2310628.1"/>
    <property type="molecule type" value="Genomic_DNA"/>
</dbReference>
<comment type="caution">
    <text evidence="2">The sequence shown here is derived from an EMBL/GenBank/DDBJ whole genome shotgun (WGS) entry which is preliminary data.</text>
</comment>
<name>A0ABW5EAL8_9GAMM</name>
<dbReference type="RefSeq" id="WP_265720712.1">
    <property type="nucleotide sequence ID" value="NZ_JAPIVK010000005.1"/>
</dbReference>
<protein>
    <submittedName>
        <fullName evidence="2">Amidohydrolase family protein</fullName>
    </submittedName>
</protein>
<dbReference type="CDD" id="cd01297">
    <property type="entry name" value="D-aminoacylase"/>
    <property type="match status" value="1"/>
</dbReference>
<accession>A0ABW5EAL8</accession>
<proteinExistence type="predicted"/>
<dbReference type="SUPFAM" id="SSF51556">
    <property type="entry name" value="Metallo-dependent hydrolases"/>
    <property type="match status" value="1"/>
</dbReference>
<dbReference type="InterPro" id="IPR032466">
    <property type="entry name" value="Metal_Hydrolase"/>
</dbReference>
<dbReference type="PANTHER" id="PTHR11647:SF1">
    <property type="entry name" value="COLLAPSIN RESPONSE MEDIATOR PROTEIN"/>
    <property type="match status" value="1"/>
</dbReference>
<dbReference type="SUPFAM" id="SSF51338">
    <property type="entry name" value="Composite domain of metallo-dependent hydrolases"/>
    <property type="match status" value="1"/>
</dbReference>
<organism evidence="2 3">
    <name type="scientific">Microbulbifer halophilus</name>
    <dbReference type="NCBI Taxonomy" id="453963"/>
    <lineage>
        <taxon>Bacteria</taxon>
        <taxon>Pseudomonadati</taxon>
        <taxon>Pseudomonadota</taxon>
        <taxon>Gammaproteobacteria</taxon>
        <taxon>Cellvibrionales</taxon>
        <taxon>Microbulbiferaceae</taxon>
        <taxon>Microbulbifer</taxon>
    </lineage>
</organism>
<reference evidence="3" key="1">
    <citation type="journal article" date="2019" name="Int. J. Syst. Evol. Microbiol.">
        <title>The Global Catalogue of Microorganisms (GCM) 10K type strain sequencing project: providing services to taxonomists for standard genome sequencing and annotation.</title>
        <authorList>
            <consortium name="The Broad Institute Genomics Platform"/>
            <consortium name="The Broad Institute Genome Sequencing Center for Infectious Disease"/>
            <person name="Wu L."/>
            <person name="Ma J."/>
        </authorList>
    </citation>
    <scope>NUCLEOTIDE SEQUENCE [LARGE SCALE GENOMIC DNA]</scope>
    <source>
        <strain evidence="3">KCTC 12848</strain>
    </source>
</reference>
<evidence type="ECO:0000313" key="3">
    <source>
        <dbReference type="Proteomes" id="UP001597425"/>
    </source>
</evidence>
<dbReference type="Gene3D" id="3.30.1490.130">
    <property type="entry name" value="D-aminoacylase. Domain 3"/>
    <property type="match status" value="1"/>
</dbReference>
<feature type="domain" description="Amidohydrolase 3" evidence="1">
    <location>
        <begin position="45"/>
        <end position="460"/>
    </location>
</feature>
<dbReference type="Gene3D" id="2.30.40.10">
    <property type="entry name" value="Urease, subunit C, domain 1"/>
    <property type="match status" value="1"/>
</dbReference>
<dbReference type="InterPro" id="IPR011059">
    <property type="entry name" value="Metal-dep_hydrolase_composite"/>
</dbReference>
<keyword evidence="3" id="KW-1185">Reference proteome</keyword>